<proteinExistence type="predicted"/>
<reference evidence="1 2" key="1">
    <citation type="journal article" date="2019" name="Int. J. Syst. Evol. Microbiol.">
        <title>The Global Catalogue of Microorganisms (GCM) 10K type strain sequencing project: providing services to taxonomists for standard genome sequencing and annotation.</title>
        <authorList>
            <consortium name="The Broad Institute Genomics Platform"/>
            <consortium name="The Broad Institute Genome Sequencing Center for Infectious Disease"/>
            <person name="Wu L."/>
            <person name="Ma J."/>
        </authorList>
    </citation>
    <scope>NUCLEOTIDE SEQUENCE [LARGE SCALE GENOMIC DNA]</scope>
    <source>
        <strain evidence="1 2">RDMS1</strain>
    </source>
</reference>
<evidence type="ECO:0000313" key="1">
    <source>
        <dbReference type="EMBL" id="MFC7192923.1"/>
    </source>
</evidence>
<dbReference type="Proteomes" id="UP001596417">
    <property type="component" value="Unassembled WGS sequence"/>
</dbReference>
<sequence>MQRQSRLAYTRPAGIEKRSCYVVEQPASVGVGEKLHLVEPLVGISVVCSVESGYSVGTGAECTVIRLQ</sequence>
<accession>A0ABD5YYA5</accession>
<organism evidence="1 2">
    <name type="scientific">Halocatena marina</name>
    <dbReference type="NCBI Taxonomy" id="2934937"/>
    <lineage>
        <taxon>Archaea</taxon>
        <taxon>Methanobacteriati</taxon>
        <taxon>Methanobacteriota</taxon>
        <taxon>Stenosarchaea group</taxon>
        <taxon>Halobacteria</taxon>
        <taxon>Halobacteriales</taxon>
        <taxon>Natronomonadaceae</taxon>
        <taxon>Halocatena</taxon>
    </lineage>
</organism>
<comment type="caution">
    <text evidence="1">The sequence shown here is derived from an EMBL/GenBank/DDBJ whole genome shotgun (WGS) entry which is preliminary data.</text>
</comment>
<protein>
    <submittedName>
        <fullName evidence="1">Uncharacterized protein</fullName>
    </submittedName>
</protein>
<dbReference type="AlphaFoldDB" id="A0ABD5YYA5"/>
<keyword evidence="2" id="KW-1185">Reference proteome</keyword>
<dbReference type="EMBL" id="JBHTAX010000006">
    <property type="protein sequence ID" value="MFC7192923.1"/>
    <property type="molecule type" value="Genomic_DNA"/>
</dbReference>
<dbReference type="RefSeq" id="WP_390206888.1">
    <property type="nucleotide sequence ID" value="NZ_JBHSZC010000005.1"/>
</dbReference>
<gene>
    <name evidence="1" type="ORF">ACFQL7_26060</name>
</gene>
<evidence type="ECO:0000313" key="2">
    <source>
        <dbReference type="Proteomes" id="UP001596417"/>
    </source>
</evidence>
<name>A0ABD5YYA5_9EURY</name>